<evidence type="ECO:0000313" key="2">
    <source>
        <dbReference type="Proteomes" id="UP000887013"/>
    </source>
</evidence>
<dbReference type="AlphaFoldDB" id="A0A8X6U3E0"/>
<reference evidence="1" key="1">
    <citation type="submission" date="2020-08" db="EMBL/GenBank/DDBJ databases">
        <title>Multicomponent nature underlies the extraordinary mechanical properties of spider dragline silk.</title>
        <authorList>
            <person name="Kono N."/>
            <person name="Nakamura H."/>
            <person name="Mori M."/>
            <person name="Yoshida Y."/>
            <person name="Ohtoshi R."/>
            <person name="Malay A.D."/>
            <person name="Moran D.A.P."/>
            <person name="Tomita M."/>
            <person name="Numata K."/>
            <person name="Arakawa K."/>
        </authorList>
    </citation>
    <scope>NUCLEOTIDE SEQUENCE</scope>
</reference>
<keyword evidence="2" id="KW-1185">Reference proteome</keyword>
<accession>A0A8X6U3E0</accession>
<name>A0A8X6U3E0_NEPPI</name>
<dbReference type="Proteomes" id="UP000887013">
    <property type="component" value="Unassembled WGS sequence"/>
</dbReference>
<evidence type="ECO:0000313" key="1">
    <source>
        <dbReference type="EMBL" id="GFT74428.1"/>
    </source>
</evidence>
<organism evidence="1 2">
    <name type="scientific">Nephila pilipes</name>
    <name type="common">Giant wood spider</name>
    <name type="synonym">Nephila maculata</name>
    <dbReference type="NCBI Taxonomy" id="299642"/>
    <lineage>
        <taxon>Eukaryota</taxon>
        <taxon>Metazoa</taxon>
        <taxon>Ecdysozoa</taxon>
        <taxon>Arthropoda</taxon>
        <taxon>Chelicerata</taxon>
        <taxon>Arachnida</taxon>
        <taxon>Araneae</taxon>
        <taxon>Araneomorphae</taxon>
        <taxon>Entelegynae</taxon>
        <taxon>Araneoidea</taxon>
        <taxon>Nephilidae</taxon>
        <taxon>Nephila</taxon>
    </lineage>
</organism>
<gene>
    <name evidence="1" type="primary">NCL1_40015</name>
    <name evidence="1" type="ORF">NPIL_283151</name>
</gene>
<protein>
    <submittedName>
        <fullName evidence="1">Uncharacterized protein</fullName>
    </submittedName>
</protein>
<proteinExistence type="predicted"/>
<dbReference type="EMBL" id="BMAW01070657">
    <property type="protein sequence ID" value="GFT74428.1"/>
    <property type="molecule type" value="Genomic_DNA"/>
</dbReference>
<sequence>MLGWLWPSWTITSLTKSYVRWDESLKNQLRLCGSASNKNFFTMDLKSVPVLSLRQTVMMKIAILVCNDPDIQKFLRGNGGEASVFPNKETQIYLEKAGSEMEQTTILNREETWAWRNIYLEVNYPSPIDFAYIGDKIFIEPRIKTGTLPFERWEELVERKISSLSLPSLLRSEFFDVIRSVAIEIDNWLKDNYCVLSQYLREGRPIFRYFQWNSLGKIDRQKTARTLLTIRGLHYNDYRCVALYYGMMDQLLAIMDWKNPERQVDTSKWRYCAGLLWETSPEKNGLKYFAQPYSLGERIRLEPNFRFQPNEEQNVRYINYVMSKNYILYEDLLFCLSQISDDEKETIFKEHPFKILMYFLDWPLQCEFLLAAKRLLTYLTANDFRDILIVILYERIMLDRKDFDYINLLKEFWSIIPPQFKQSLKTDSIYKGLMYTINFPVDEIFRHEKLFEHFSGRSLTFGYRGVKYMLIRIEESSKGFEALDTMPFASFRNYKFCSIFYVCKMRKQKPLQRLEQELKNKIKQKVPEFISKLRDLCDWPYKRT</sequence>
<comment type="caution">
    <text evidence="1">The sequence shown here is derived from an EMBL/GenBank/DDBJ whole genome shotgun (WGS) entry which is preliminary data.</text>
</comment>